<dbReference type="OrthoDB" id="9801899at2"/>
<proteinExistence type="predicted"/>
<organism evidence="2 3">
    <name type="scientific">Brachyspira pilosicoli</name>
    <name type="common">Serpulina pilosicoli</name>
    <dbReference type="NCBI Taxonomy" id="52584"/>
    <lineage>
        <taxon>Bacteria</taxon>
        <taxon>Pseudomonadati</taxon>
        <taxon>Spirochaetota</taxon>
        <taxon>Spirochaetia</taxon>
        <taxon>Brachyspirales</taxon>
        <taxon>Brachyspiraceae</taxon>
        <taxon>Brachyspira</taxon>
    </lineage>
</organism>
<dbReference type="Proteomes" id="UP000323176">
    <property type="component" value="Unassembled WGS sequence"/>
</dbReference>
<accession>A0A5C8EGN3</accession>
<dbReference type="SUPFAM" id="SSF53448">
    <property type="entry name" value="Nucleotide-diphospho-sugar transferases"/>
    <property type="match status" value="1"/>
</dbReference>
<sequence>MKAVILAGGLGTRLVEETSIRPKPLVEIGGRPIIWHIMKHYSFYGINEFVILLGYKGYMIKEFFDNYRRHLYDMRIDFKNNTSEILNKDSSLENIEVDNWIIDLIYTGENTQTGGRLKRAYEYVKNEESFCLTYGDGVSNINIKEEITFHKKHGKIATMLAVFPPARWGAISINENDIVTDFIEKPKGDNAYINGGFFILNKEIFNYLKDDQTIFEQEPLRNLAKDNELIAFKHEDFWQCMDTQRDKALLEDMWNKGNAPWKTWK</sequence>
<dbReference type="EMBL" id="SAXY01000078">
    <property type="protein sequence ID" value="TXJ35240.1"/>
    <property type="molecule type" value="Genomic_DNA"/>
</dbReference>
<protein>
    <submittedName>
        <fullName evidence="2">Glucose-1-phosphate cytidylyltransferase</fullName>
        <ecNumber evidence="2">2.7.7.33</ecNumber>
    </submittedName>
</protein>
<dbReference type="InterPro" id="IPR046981">
    <property type="entry name" value="G1P_cyt_trans"/>
</dbReference>
<feature type="domain" description="Nucleotidyl transferase" evidence="1">
    <location>
        <begin position="2"/>
        <end position="238"/>
    </location>
</feature>
<evidence type="ECO:0000259" key="1">
    <source>
        <dbReference type="Pfam" id="PF00483"/>
    </source>
</evidence>
<dbReference type="InterPro" id="IPR013446">
    <property type="entry name" value="G1P_cyt_trans-like"/>
</dbReference>
<dbReference type="PANTHER" id="PTHR47183:SF1">
    <property type="entry name" value="GLUCOSE-1-PHOSPHATE CYTIDYLYLTRANSFERASE"/>
    <property type="match status" value="1"/>
</dbReference>
<dbReference type="GO" id="GO:0009243">
    <property type="term" value="P:O antigen biosynthetic process"/>
    <property type="evidence" value="ECO:0007669"/>
    <property type="project" value="InterPro"/>
</dbReference>
<dbReference type="PANTHER" id="PTHR47183">
    <property type="entry name" value="GLUCOSE-1-PHOSPHATE CYTIDYLYLTRANSFERASE-RELATED"/>
    <property type="match status" value="1"/>
</dbReference>
<dbReference type="NCBIfam" id="TIGR02623">
    <property type="entry name" value="G1P_cyt_trans"/>
    <property type="match status" value="1"/>
</dbReference>
<evidence type="ECO:0000313" key="3">
    <source>
        <dbReference type="Proteomes" id="UP000323176"/>
    </source>
</evidence>
<dbReference type="CDD" id="cd02524">
    <property type="entry name" value="G1P_cytidylyltransferase"/>
    <property type="match status" value="1"/>
</dbReference>
<keyword evidence="2" id="KW-0548">Nucleotidyltransferase</keyword>
<name>A0A5C8EGN3_BRAPL</name>
<dbReference type="AlphaFoldDB" id="A0A5C8EGN3"/>
<comment type="caution">
    <text evidence="2">The sequence shown here is derived from an EMBL/GenBank/DDBJ whole genome shotgun (WGS) entry which is preliminary data.</text>
</comment>
<evidence type="ECO:0000313" key="2">
    <source>
        <dbReference type="EMBL" id="TXJ35240.1"/>
    </source>
</evidence>
<dbReference type="EC" id="2.7.7.33" evidence="2"/>
<dbReference type="InterPro" id="IPR029044">
    <property type="entry name" value="Nucleotide-diphossugar_trans"/>
</dbReference>
<gene>
    <name evidence="2" type="primary">rfbF</name>
    <name evidence="2" type="ORF">EPJ72_12600</name>
</gene>
<reference evidence="2 3" key="1">
    <citation type="journal article" date="1992" name="Lakartidningen">
        <title>[Penicillin V and not amoxicillin is the first choice preparation in acute otitis].</title>
        <authorList>
            <person name="Kamme C."/>
            <person name="Lundgren K."/>
            <person name="Prellner K."/>
        </authorList>
    </citation>
    <scope>NUCLEOTIDE SEQUENCE [LARGE SCALE GENOMIC DNA]</scope>
    <source>
        <strain evidence="2 3">PC5538III-hc</strain>
    </source>
</reference>
<keyword evidence="2" id="KW-0808">Transferase</keyword>
<dbReference type="Pfam" id="PF00483">
    <property type="entry name" value="NTP_transferase"/>
    <property type="match status" value="1"/>
</dbReference>
<dbReference type="InterPro" id="IPR005835">
    <property type="entry name" value="NTP_transferase_dom"/>
</dbReference>
<dbReference type="Gene3D" id="3.90.550.10">
    <property type="entry name" value="Spore Coat Polysaccharide Biosynthesis Protein SpsA, Chain A"/>
    <property type="match status" value="1"/>
</dbReference>
<dbReference type="GO" id="GO:0047343">
    <property type="term" value="F:glucose-1-phosphate cytidylyltransferase activity"/>
    <property type="evidence" value="ECO:0007669"/>
    <property type="project" value="UniProtKB-EC"/>
</dbReference>